<dbReference type="OrthoDB" id="678408at2759"/>
<organism evidence="1 2">
    <name type="scientific">Brassica carinata</name>
    <name type="common">Ethiopian mustard</name>
    <name type="synonym">Abyssinian cabbage</name>
    <dbReference type="NCBI Taxonomy" id="52824"/>
    <lineage>
        <taxon>Eukaryota</taxon>
        <taxon>Viridiplantae</taxon>
        <taxon>Streptophyta</taxon>
        <taxon>Embryophyta</taxon>
        <taxon>Tracheophyta</taxon>
        <taxon>Spermatophyta</taxon>
        <taxon>Magnoliopsida</taxon>
        <taxon>eudicotyledons</taxon>
        <taxon>Gunneridae</taxon>
        <taxon>Pentapetalae</taxon>
        <taxon>rosids</taxon>
        <taxon>malvids</taxon>
        <taxon>Brassicales</taxon>
        <taxon>Brassicaceae</taxon>
        <taxon>Brassiceae</taxon>
        <taxon>Brassica</taxon>
    </lineage>
</organism>
<protein>
    <submittedName>
        <fullName evidence="1">Uncharacterized protein</fullName>
    </submittedName>
</protein>
<comment type="caution">
    <text evidence="1">The sequence shown here is derived from an EMBL/GenBank/DDBJ whole genome shotgun (WGS) entry which is preliminary data.</text>
</comment>
<reference evidence="1 2" key="1">
    <citation type="submission" date="2020-02" db="EMBL/GenBank/DDBJ databases">
        <authorList>
            <person name="Ma Q."/>
            <person name="Huang Y."/>
            <person name="Song X."/>
            <person name="Pei D."/>
        </authorList>
    </citation>
    <scope>NUCLEOTIDE SEQUENCE [LARGE SCALE GENOMIC DNA]</scope>
    <source>
        <strain evidence="1">Sxm20200214</strain>
        <tissue evidence="1">Leaf</tissue>
    </source>
</reference>
<proteinExistence type="predicted"/>
<keyword evidence="2" id="KW-1185">Reference proteome</keyword>
<evidence type="ECO:0000313" key="1">
    <source>
        <dbReference type="EMBL" id="KAG2300484.1"/>
    </source>
</evidence>
<dbReference type="Proteomes" id="UP000886595">
    <property type="component" value="Unassembled WGS sequence"/>
</dbReference>
<gene>
    <name evidence="1" type="ORF">Bca52824_036956</name>
</gene>
<evidence type="ECO:0000313" key="2">
    <source>
        <dbReference type="Proteomes" id="UP000886595"/>
    </source>
</evidence>
<dbReference type="AlphaFoldDB" id="A0A8X7S4W4"/>
<accession>A0A8X7S4W4</accession>
<name>A0A8X7S4W4_BRACI</name>
<sequence length="70" mass="8238">MQRGKTCQQGRKVMDCELGLANRAAYYISERVEKVMRDNKCTNGDLFVFKRGWRRTTTPFLCVCQERKKS</sequence>
<dbReference type="EMBL" id="JAAMPC010000008">
    <property type="protein sequence ID" value="KAG2300484.1"/>
    <property type="molecule type" value="Genomic_DNA"/>
</dbReference>